<dbReference type="SUPFAM" id="SSF51735">
    <property type="entry name" value="NAD(P)-binding Rossmann-fold domains"/>
    <property type="match status" value="1"/>
</dbReference>
<evidence type="ECO:0000256" key="11">
    <source>
        <dbReference type="RuleBase" id="RU362068"/>
    </source>
</evidence>
<dbReference type="UniPathway" id="UPA00028">
    <property type="reaction ID" value="UER00004"/>
</dbReference>
<dbReference type="InterPro" id="IPR013332">
    <property type="entry name" value="KPR_N"/>
</dbReference>
<evidence type="ECO:0000256" key="4">
    <source>
        <dbReference type="ARBA" id="ARBA00013014"/>
    </source>
</evidence>
<dbReference type="InterPro" id="IPR008927">
    <property type="entry name" value="6-PGluconate_DH-like_C_sf"/>
</dbReference>
<organism evidence="14 15">
    <name type="scientific">Pseudoclavibacter chungangensis</name>
    <dbReference type="NCBI Taxonomy" id="587635"/>
    <lineage>
        <taxon>Bacteria</taxon>
        <taxon>Bacillati</taxon>
        <taxon>Actinomycetota</taxon>
        <taxon>Actinomycetes</taxon>
        <taxon>Micrococcales</taxon>
        <taxon>Microbacteriaceae</taxon>
        <taxon>Pseudoclavibacter</taxon>
    </lineage>
</organism>
<dbReference type="PANTHER" id="PTHR43765:SF2">
    <property type="entry name" value="2-DEHYDROPANTOATE 2-REDUCTASE"/>
    <property type="match status" value="1"/>
</dbReference>
<dbReference type="SUPFAM" id="SSF48179">
    <property type="entry name" value="6-phosphogluconate dehydrogenase C-terminal domain-like"/>
    <property type="match status" value="1"/>
</dbReference>
<evidence type="ECO:0000256" key="2">
    <source>
        <dbReference type="ARBA" id="ARBA00004994"/>
    </source>
</evidence>
<dbReference type="OrthoDB" id="9796561at2"/>
<dbReference type="GO" id="GO:0008677">
    <property type="term" value="F:2-dehydropantoate 2-reductase activity"/>
    <property type="evidence" value="ECO:0007669"/>
    <property type="project" value="UniProtKB-EC"/>
</dbReference>
<dbReference type="Pfam" id="PF02558">
    <property type="entry name" value="ApbA"/>
    <property type="match status" value="1"/>
</dbReference>
<dbReference type="GO" id="GO:0050661">
    <property type="term" value="F:NADP binding"/>
    <property type="evidence" value="ECO:0007669"/>
    <property type="project" value="TreeGrafter"/>
</dbReference>
<dbReference type="Gene3D" id="3.40.50.720">
    <property type="entry name" value="NAD(P)-binding Rossmann-like Domain"/>
    <property type="match status" value="1"/>
</dbReference>
<evidence type="ECO:0000256" key="1">
    <source>
        <dbReference type="ARBA" id="ARBA00002919"/>
    </source>
</evidence>
<evidence type="ECO:0000256" key="9">
    <source>
        <dbReference type="ARBA" id="ARBA00032024"/>
    </source>
</evidence>
<dbReference type="InterPro" id="IPR003710">
    <property type="entry name" value="ApbA"/>
</dbReference>
<dbReference type="Pfam" id="PF08546">
    <property type="entry name" value="ApbA_C"/>
    <property type="match status" value="1"/>
</dbReference>
<keyword evidence="15" id="KW-1185">Reference proteome</keyword>
<comment type="similarity">
    <text evidence="3 11">Belongs to the ketopantoate reductase family.</text>
</comment>
<protein>
    <recommendedName>
        <fullName evidence="5 11">2-dehydropantoate 2-reductase</fullName>
        <ecNumber evidence="4 11">1.1.1.169</ecNumber>
    </recommendedName>
    <alternativeName>
        <fullName evidence="9 11">Ketopantoate reductase</fullName>
    </alternativeName>
</protein>
<dbReference type="InterPro" id="IPR013328">
    <property type="entry name" value="6PGD_dom2"/>
</dbReference>
<dbReference type="AlphaFoldDB" id="A0A7J5BSL2"/>
<evidence type="ECO:0000256" key="5">
    <source>
        <dbReference type="ARBA" id="ARBA00019465"/>
    </source>
</evidence>
<dbReference type="GO" id="GO:0015940">
    <property type="term" value="P:pantothenate biosynthetic process"/>
    <property type="evidence" value="ECO:0007669"/>
    <property type="project" value="UniProtKB-UniPathway"/>
</dbReference>
<comment type="caution">
    <text evidence="14">The sequence shown here is derived from an EMBL/GenBank/DDBJ whole genome shotgun (WGS) entry which is preliminary data.</text>
</comment>
<dbReference type="RefSeq" id="WP_158040462.1">
    <property type="nucleotide sequence ID" value="NZ_JACCFV010000001.1"/>
</dbReference>
<dbReference type="Proteomes" id="UP000467240">
    <property type="component" value="Unassembled WGS sequence"/>
</dbReference>
<evidence type="ECO:0000313" key="15">
    <source>
        <dbReference type="Proteomes" id="UP000467240"/>
    </source>
</evidence>
<reference evidence="14 15" key="1">
    <citation type="submission" date="2019-09" db="EMBL/GenBank/DDBJ databases">
        <title>Phylogeny of genus Pseudoclavibacter and closely related genus.</title>
        <authorList>
            <person name="Li Y."/>
        </authorList>
    </citation>
    <scope>NUCLEOTIDE SEQUENCE [LARGE SCALE GENOMIC DNA]</scope>
    <source>
        <strain evidence="14 15">DSM 23821</strain>
    </source>
</reference>
<keyword evidence="6 11" id="KW-0566">Pantothenate biosynthesis</keyword>
<name>A0A7J5BSL2_9MICO</name>
<comment type="function">
    <text evidence="1 11">Catalyzes the NADPH-dependent reduction of ketopantoate into pantoic acid.</text>
</comment>
<feature type="domain" description="Ketopantoate reductase C-terminal" evidence="13">
    <location>
        <begin position="174"/>
        <end position="315"/>
    </location>
</feature>
<evidence type="ECO:0000256" key="3">
    <source>
        <dbReference type="ARBA" id="ARBA00007870"/>
    </source>
</evidence>
<dbReference type="EMBL" id="WBJZ01000009">
    <property type="protein sequence ID" value="KAB1657297.1"/>
    <property type="molecule type" value="Genomic_DNA"/>
</dbReference>
<evidence type="ECO:0000256" key="7">
    <source>
        <dbReference type="ARBA" id="ARBA00022857"/>
    </source>
</evidence>
<evidence type="ECO:0000256" key="8">
    <source>
        <dbReference type="ARBA" id="ARBA00023002"/>
    </source>
</evidence>
<proteinExistence type="inferred from homology"/>
<sequence>MRIGVIGAGAVGTTVAALLAAAGHEVHVAARRATAETIAADGLHLDGAFGRHAVAVAADERLPPGLDLALCATQAHDAAAALAANADALVATSVVALQNGLGGVDTAARVLGGRRDVHGALVLFAATGTAAGRAVATARGPVFVGAGSGWASPASRRVATILASALPARAVDRFTGAQWAKLLVNHVNALPAITGSSVQAVSRDPGLVRVLARSLREAVLVAERQRVRITGLGPLRQVDVHALGHRPFDDAVDVARRLGHAFGPVPNPASTLQAIRRGRRTEIDELNGRVATLAAHHGIDAPVERTLTRLVHEVERSGRFLAPGAVVAAVSA</sequence>
<dbReference type="InterPro" id="IPR013752">
    <property type="entry name" value="KPA_reductase"/>
</dbReference>
<keyword evidence="8 11" id="KW-0560">Oxidoreductase</keyword>
<gene>
    <name evidence="14" type="ORF">F8O01_08620</name>
</gene>
<dbReference type="Gene3D" id="1.10.1040.10">
    <property type="entry name" value="N-(1-d-carboxylethyl)-l-norvaline Dehydrogenase, domain 2"/>
    <property type="match status" value="1"/>
</dbReference>
<dbReference type="PANTHER" id="PTHR43765">
    <property type="entry name" value="2-DEHYDROPANTOATE 2-REDUCTASE-RELATED"/>
    <property type="match status" value="1"/>
</dbReference>
<dbReference type="EC" id="1.1.1.169" evidence="4 11"/>
<comment type="pathway">
    <text evidence="2 11">Cofactor biosynthesis; (R)-pantothenate biosynthesis; (R)-pantoate from 3-methyl-2-oxobutanoate: step 2/2.</text>
</comment>
<evidence type="ECO:0000259" key="13">
    <source>
        <dbReference type="Pfam" id="PF08546"/>
    </source>
</evidence>
<evidence type="ECO:0000313" key="14">
    <source>
        <dbReference type="EMBL" id="KAB1657297.1"/>
    </source>
</evidence>
<keyword evidence="7 11" id="KW-0521">NADP</keyword>
<feature type="domain" description="Ketopantoate reductase N-terminal" evidence="12">
    <location>
        <begin position="3"/>
        <end position="147"/>
    </location>
</feature>
<evidence type="ECO:0000259" key="12">
    <source>
        <dbReference type="Pfam" id="PF02558"/>
    </source>
</evidence>
<dbReference type="GO" id="GO:0005737">
    <property type="term" value="C:cytoplasm"/>
    <property type="evidence" value="ECO:0007669"/>
    <property type="project" value="TreeGrafter"/>
</dbReference>
<dbReference type="NCBIfam" id="TIGR00745">
    <property type="entry name" value="apbA_panE"/>
    <property type="match status" value="1"/>
</dbReference>
<dbReference type="InterPro" id="IPR050838">
    <property type="entry name" value="Ketopantoate_reductase"/>
</dbReference>
<comment type="catalytic activity">
    <reaction evidence="10 11">
        <text>(R)-pantoate + NADP(+) = 2-dehydropantoate + NADPH + H(+)</text>
        <dbReference type="Rhea" id="RHEA:16233"/>
        <dbReference type="ChEBI" id="CHEBI:11561"/>
        <dbReference type="ChEBI" id="CHEBI:15378"/>
        <dbReference type="ChEBI" id="CHEBI:15980"/>
        <dbReference type="ChEBI" id="CHEBI:57783"/>
        <dbReference type="ChEBI" id="CHEBI:58349"/>
        <dbReference type="EC" id="1.1.1.169"/>
    </reaction>
</comment>
<evidence type="ECO:0000256" key="10">
    <source>
        <dbReference type="ARBA" id="ARBA00048793"/>
    </source>
</evidence>
<evidence type="ECO:0000256" key="6">
    <source>
        <dbReference type="ARBA" id="ARBA00022655"/>
    </source>
</evidence>
<dbReference type="InterPro" id="IPR036291">
    <property type="entry name" value="NAD(P)-bd_dom_sf"/>
</dbReference>
<accession>A0A7J5BSL2</accession>